<feature type="domain" description="TOG" evidence="15">
    <location>
        <begin position="272"/>
        <end position="504"/>
    </location>
</feature>
<dbReference type="GO" id="GO:0051315">
    <property type="term" value="P:attachment of mitotic spindle microtubules to kinetochore"/>
    <property type="evidence" value="ECO:0007669"/>
    <property type="project" value="UniProtKB-ARBA"/>
</dbReference>
<dbReference type="InterPro" id="IPR048491">
    <property type="entry name" value="XMAP215_CLASP_TOG"/>
</dbReference>
<evidence type="ECO:0000256" key="7">
    <source>
        <dbReference type="ARBA" id="ARBA00022737"/>
    </source>
</evidence>
<feature type="compositionally biased region" description="Acidic residues" evidence="14">
    <location>
        <begin position="247"/>
        <end position="269"/>
    </location>
</feature>
<keyword evidence="11" id="KW-0131">Cell cycle</keyword>
<dbReference type="InterPro" id="IPR034085">
    <property type="entry name" value="TOG"/>
</dbReference>
<feature type="domain" description="TOG" evidence="15">
    <location>
        <begin position="609"/>
        <end position="843"/>
    </location>
</feature>
<feature type="compositionally biased region" description="Low complexity" evidence="14">
    <location>
        <begin position="1900"/>
        <end position="1938"/>
    </location>
</feature>
<feature type="compositionally biased region" description="Basic and acidic residues" evidence="14">
    <location>
        <begin position="2168"/>
        <end position="2178"/>
    </location>
</feature>
<dbReference type="GO" id="GO:0005881">
    <property type="term" value="C:cytoplasmic microtubule"/>
    <property type="evidence" value="ECO:0007669"/>
    <property type="project" value="UniProtKB-ARBA"/>
</dbReference>
<feature type="compositionally biased region" description="Low complexity" evidence="14">
    <location>
        <begin position="2072"/>
        <end position="2114"/>
    </location>
</feature>
<dbReference type="GO" id="GO:1990571">
    <property type="term" value="P:meiotic centromere clustering"/>
    <property type="evidence" value="ECO:0007669"/>
    <property type="project" value="UniProtKB-ARBA"/>
</dbReference>
<keyword evidence="10" id="KW-0206">Cytoskeleton</keyword>
<feature type="compositionally biased region" description="Low complexity" evidence="14">
    <location>
        <begin position="1868"/>
        <end position="1888"/>
    </location>
</feature>
<feature type="compositionally biased region" description="Low complexity" evidence="14">
    <location>
        <begin position="1160"/>
        <end position="1182"/>
    </location>
</feature>
<feature type="region of interest" description="Disordered" evidence="14">
    <location>
        <begin position="1454"/>
        <end position="1582"/>
    </location>
</feature>
<dbReference type="GO" id="GO:0000922">
    <property type="term" value="C:spindle pole"/>
    <property type="evidence" value="ECO:0007669"/>
    <property type="project" value="UniProtKB-SubCell"/>
</dbReference>
<feature type="region of interest" description="Disordered" evidence="14">
    <location>
        <begin position="1864"/>
        <end position="1959"/>
    </location>
</feature>
<keyword evidence="6" id="KW-0132">Cell division</keyword>
<evidence type="ECO:0000256" key="4">
    <source>
        <dbReference type="ARBA" id="ARBA00022454"/>
    </source>
</evidence>
<keyword evidence="8" id="KW-0498">Mitosis</keyword>
<dbReference type="GO" id="GO:0000022">
    <property type="term" value="P:mitotic spindle elongation"/>
    <property type="evidence" value="ECO:0007669"/>
    <property type="project" value="UniProtKB-ARBA"/>
</dbReference>
<dbReference type="OrthoDB" id="205662at2759"/>
<evidence type="ECO:0000256" key="13">
    <source>
        <dbReference type="ARBA" id="ARBA00025722"/>
    </source>
</evidence>
<evidence type="ECO:0000256" key="3">
    <source>
        <dbReference type="ARBA" id="ARBA00004647"/>
    </source>
</evidence>
<feature type="domain" description="TOG" evidence="15">
    <location>
        <begin position="1206"/>
        <end position="1467"/>
    </location>
</feature>
<comment type="subcellular location">
    <subcellularLocation>
        <location evidence="2">Chromosome</location>
        <location evidence="2">Centromere</location>
        <location evidence="2">Kinetochore</location>
    </subcellularLocation>
    <subcellularLocation>
        <location evidence="1">Cytoplasm</location>
        <location evidence="1">Cytoskeleton</location>
        <location evidence="1">Microtubule organizing center</location>
        <location evidence="1">Centrosome</location>
    </subcellularLocation>
    <subcellularLocation>
        <location evidence="3">Cytoplasm</location>
        <location evidence="3">Cytoskeleton</location>
        <location evidence="3">Spindle pole</location>
    </subcellularLocation>
</comment>
<evidence type="ECO:0000256" key="12">
    <source>
        <dbReference type="ARBA" id="ARBA00023328"/>
    </source>
</evidence>
<dbReference type="GO" id="GO:0030951">
    <property type="term" value="P:establishment or maintenance of microtubule cytoskeleton polarity"/>
    <property type="evidence" value="ECO:0007669"/>
    <property type="project" value="InterPro"/>
</dbReference>
<feature type="compositionally biased region" description="Polar residues" evidence="14">
    <location>
        <begin position="1567"/>
        <end position="1578"/>
    </location>
</feature>
<feature type="region of interest" description="Disordered" evidence="14">
    <location>
        <begin position="2071"/>
        <end position="2204"/>
    </location>
</feature>
<dbReference type="FunFam" id="1.25.10.10:FF:000063">
    <property type="entry name" value="Putative cytoskeleton-associated protein 5"/>
    <property type="match status" value="1"/>
</dbReference>
<feature type="domain" description="TOG" evidence="15">
    <location>
        <begin position="1"/>
        <end position="226"/>
    </location>
</feature>
<keyword evidence="9" id="KW-0995">Kinetochore</keyword>
<evidence type="ECO:0000256" key="11">
    <source>
        <dbReference type="ARBA" id="ARBA00023306"/>
    </source>
</evidence>
<reference evidence="16 17" key="1">
    <citation type="submission" date="2020-12" db="EMBL/GenBank/DDBJ databases">
        <title>Metabolic potential, ecology and presence of endohyphal bacteria is reflected in genomic diversity of Mucoromycotina.</title>
        <authorList>
            <person name="Muszewska A."/>
            <person name="Okrasinska A."/>
            <person name="Steczkiewicz K."/>
            <person name="Drgas O."/>
            <person name="Orlowska M."/>
            <person name="Perlinska-Lenart U."/>
            <person name="Aleksandrzak-Piekarczyk T."/>
            <person name="Szatraj K."/>
            <person name="Zielenkiewicz U."/>
            <person name="Pilsyk S."/>
            <person name="Malc E."/>
            <person name="Mieczkowski P."/>
            <person name="Kruszewska J.S."/>
            <person name="Biernat P."/>
            <person name="Pawlowska J."/>
        </authorList>
    </citation>
    <scope>NUCLEOTIDE SEQUENCE [LARGE SCALE GENOMIC DNA]</scope>
    <source>
        <strain evidence="16 17">CBS 142.35</strain>
    </source>
</reference>
<dbReference type="GO" id="GO:0000776">
    <property type="term" value="C:kinetochore"/>
    <property type="evidence" value="ECO:0007669"/>
    <property type="project" value="UniProtKB-KW"/>
</dbReference>
<evidence type="ECO:0000256" key="10">
    <source>
        <dbReference type="ARBA" id="ARBA00023212"/>
    </source>
</evidence>
<dbReference type="GO" id="GO:0051010">
    <property type="term" value="F:microtubule plus-end binding"/>
    <property type="evidence" value="ECO:0007669"/>
    <property type="project" value="InterPro"/>
</dbReference>
<dbReference type="Proteomes" id="UP000646827">
    <property type="component" value="Unassembled WGS sequence"/>
</dbReference>
<evidence type="ECO:0000313" key="16">
    <source>
        <dbReference type="EMBL" id="KAG2219784.1"/>
    </source>
</evidence>
<dbReference type="SMART" id="SM01349">
    <property type="entry name" value="TOG"/>
    <property type="match status" value="5"/>
</dbReference>
<dbReference type="Gene3D" id="1.25.10.10">
    <property type="entry name" value="Leucine-rich Repeat Variant"/>
    <property type="match status" value="5"/>
</dbReference>
<feature type="compositionally biased region" description="Low complexity" evidence="14">
    <location>
        <begin position="1517"/>
        <end position="1530"/>
    </location>
</feature>
<dbReference type="GO" id="GO:0051301">
    <property type="term" value="P:cell division"/>
    <property type="evidence" value="ECO:0007669"/>
    <property type="project" value="UniProtKB-KW"/>
</dbReference>
<evidence type="ECO:0000313" key="17">
    <source>
        <dbReference type="Proteomes" id="UP000646827"/>
    </source>
</evidence>
<feature type="compositionally biased region" description="Low complexity" evidence="14">
    <location>
        <begin position="236"/>
        <end position="246"/>
    </location>
</feature>
<sequence>MDAGGEDFQSLPVTDRLQHKLWKARVSAYEELTSLFRKTDNDSDFYTYESYLKKIATDANAVAQESGLNVIYEFVNNAPNASSTRETVVPAIVEKCLGATKAGTKQKAIDILLLYAEIDVADPVVELVIPGINAKQPKLVTQTVIVLKEFVKQYGIKTVNPKSLLKIIPKLFGHTDKNVRAETFALTVELYRWLGAAINGYLSDLKPVQQKDLEEAFSKLPNEKATPERLLRSEQAAAAEAAAANEADMDEEVDGEDDGGEAMDDEPIDPYDLADPVDITSKLPGNFFELLASKKWQERREALDALVKVVDTPKLADSDYTELMGALAKRISDTNILLVGTAANCIERIATGLRQDFGKYKGVVTLPMIEKLKERKPAILEQLLNGLNAVFASVPLNEIIEDITTAVKHKNPQVRANSVKLLSRRLKETRIAPIKSEYKAFAELMLKTLDDADAGAREASAEGLGTLMKVVGEKTLLPWTEGLDDIKTGKIKEACEKAEVKAKPVVAKKPPPPVKKAPAAKAPVKKVAPKPKPKPEPMAIDDESTAAPPVSPPKRKPPARLAGASSAKKPTLSSSKPKAKPAAAASSGPKKAGAAKLPPSSGPEEVRYRFSADDAEARTTEFVPEAIWNDLQQSQWKLRLAAMESLYSHFDQMEEPIDTEPEIVFRVFSKKPGWKEMNFQVMGKLFATMQLLAEKCPNFSKACVAIAVQVLVEKLGDIKLKKPAGECLVVFAEKTSLQFVFSQSYPIWKKAKSPKVLADSLTWVHTAVMEFGIAGLQVRDLIEFLKFALSNTNASVRTSAVKVLGALRLYIGPEIKSFVQDVTPALMANIEAEFDKVAQMDPPQPTRTTAESQAASGGGSGSSGNAAADAVESLFPRVDISSSLSKASNECNDANWKIRKEGLEKVLGIIEGANKRIKPNLGEFPGVLKQRLNDSNKNLQIIALEIAGLLAESSGKPFEKYIKLLTGPVTGSLSDNKTNVRAAGVAALEQFRKVCGLEGMIGSFATSLAADSPMLRKELLAWLATHLKEDPNAATYDLVSIIAPILSCLQDRNGDVRKSAQACLPMVIASAGYDAVVHKAADLKGAQRQAIMPLIEANRGAASAAAVTSTAAAAAAAPPSTPAKRVAAAKSTTEDSAKPASVGRGRVLTKRKPGLQPPRASGIASPSSASSASATASNAADAVQAPVLTSDARAKQMRAKKEIRWQFDTPRPDIMDGLRTAFEPNVSSEVCNLLFSTSQYAERDRLSGLTQLNECLAKPEVSSDKYDVDFSDMKQRFIVNADLIFKYLTIRFFDTNTSMLIKCLDITQNLVAVMDEEGYHLTEYEAVSFLPFLINKVGDPKEVMRTRIRNILKSFCRIYPASKLFNYLLDSAATSKNAKARAECLEEVGALIQRNGISVMLPNKSLPLIATHIGDRDAGVRNAALNAIAQAYILTGDAVFKHVSRLGEKEKGMLEERLKRTKPSASVLAEKEAREKQEAEEMEIDEFPTVSQLPRLPRASHGKQRSIAPPSSMPSPQQHQQRQQQQQQQQYDPEPMEDVTDDYGNQFNETGGMAGISEPRSLPGPSSMRQPRSATHQAFQKAVQQDRGDYIVDYLISQITSGDPQPSIEALKQLDKLLNSKPELILPDIEQLINAITLQVRLAYSNVDSRVPAMTRLCKHLVNALVLLFSNRDLACAVSQEALHHLLEELAHRLLDQKMLAMESGPQLSKALNVAMVKVLENSNRNATFSALLSILGSCAAGLHPGDNTSAKETRYTELTMKCLWKLAKTVQENLRARVLNPDELLYEINRFFITTPPAEWKRRAAENVPLGEMPLRTVKTLLLELVNGLGDSIFQHLTLIENPPASSVYPYLHHMLEACRKRERMQQARLQQQQQQPSTPQSPVAPTLQQQHSLENHYQQQQQQQQQRFSMNSLNSSLSRPSSMSSLQSNSMLRSTSIASYPSSGEGDAPTSLDTTIPVATPMRNNISINNINNNNNTNNVQPMQVDEQADPNKPISDYEMNNLLTQIFVKIGTREQTKQGIVELYEFQKKYPLAEAKVNTYLSQSGTYFQSYIRRGLSNLAAEDNELRLNSSSTNQQQQSTPSPAITPTNATTTTLPPSSTSPPLANTTATTTPPPPLSSTGEYGSHHSSPRNSSSPQISSPIPQEQKQSFDLHRTSSMSNPRASMHADDASEIKQRLQRLKQKFGGKTSQQQQQQQQQQHY</sequence>
<dbReference type="SUPFAM" id="SSF48371">
    <property type="entry name" value="ARM repeat"/>
    <property type="match status" value="2"/>
</dbReference>
<feature type="region of interest" description="Disordered" evidence="14">
    <location>
        <begin position="500"/>
        <end position="606"/>
    </location>
</feature>
<keyword evidence="4" id="KW-0158">Chromosome</keyword>
<evidence type="ECO:0000256" key="8">
    <source>
        <dbReference type="ARBA" id="ARBA00022776"/>
    </source>
</evidence>
<dbReference type="GO" id="GO:0099070">
    <property type="term" value="C:static microtubule bundle"/>
    <property type="evidence" value="ECO:0007669"/>
    <property type="project" value="UniProtKB-ARBA"/>
</dbReference>
<dbReference type="FunFam" id="1.25.10.10:FF:000019">
    <property type="entry name" value="Cytoskeleton-associated protein 5"/>
    <property type="match status" value="1"/>
</dbReference>
<evidence type="ECO:0000256" key="9">
    <source>
        <dbReference type="ARBA" id="ARBA00022838"/>
    </source>
</evidence>
<gene>
    <name evidence="16" type="ORF">INT45_008875</name>
</gene>
<feature type="compositionally biased region" description="Low complexity" evidence="14">
    <location>
        <begin position="2193"/>
        <end position="2204"/>
    </location>
</feature>
<feature type="compositionally biased region" description="Basic and acidic residues" evidence="14">
    <location>
        <begin position="1469"/>
        <end position="1479"/>
    </location>
</feature>
<dbReference type="GO" id="GO:0061863">
    <property type="term" value="F:microtubule plus end polymerase"/>
    <property type="evidence" value="ECO:0007669"/>
    <property type="project" value="InterPro"/>
</dbReference>
<evidence type="ECO:0000256" key="2">
    <source>
        <dbReference type="ARBA" id="ARBA00004629"/>
    </source>
</evidence>
<dbReference type="InterPro" id="IPR011989">
    <property type="entry name" value="ARM-like"/>
</dbReference>
<proteinExistence type="inferred from homology"/>
<comment type="similarity">
    <text evidence="13">Belongs to the TOG/XMAP215 family.</text>
</comment>
<organism evidence="16 17">
    <name type="scientific">Circinella minor</name>
    <dbReference type="NCBI Taxonomy" id="1195481"/>
    <lineage>
        <taxon>Eukaryota</taxon>
        <taxon>Fungi</taxon>
        <taxon>Fungi incertae sedis</taxon>
        <taxon>Mucoromycota</taxon>
        <taxon>Mucoromycotina</taxon>
        <taxon>Mucoromycetes</taxon>
        <taxon>Mucorales</taxon>
        <taxon>Lichtheimiaceae</taxon>
        <taxon>Circinella</taxon>
    </lineage>
</organism>
<accession>A0A8H7RZB2</accession>
<keyword evidence="17" id="KW-1185">Reference proteome</keyword>
<dbReference type="GO" id="GO:1990498">
    <property type="term" value="C:mitotic spindle microtubule"/>
    <property type="evidence" value="ECO:0007669"/>
    <property type="project" value="UniProtKB-ARBA"/>
</dbReference>
<feature type="region of interest" description="Disordered" evidence="14">
    <location>
        <begin position="840"/>
        <end position="867"/>
    </location>
</feature>
<dbReference type="GO" id="GO:0044732">
    <property type="term" value="C:mitotic spindle pole body"/>
    <property type="evidence" value="ECO:0007669"/>
    <property type="project" value="UniProtKB-ARBA"/>
</dbReference>
<keyword evidence="12" id="KW-0137">Centromere</keyword>
<dbReference type="EMBL" id="JAEPRB010000164">
    <property type="protein sequence ID" value="KAG2219784.1"/>
    <property type="molecule type" value="Genomic_DNA"/>
</dbReference>
<protein>
    <recommendedName>
        <fullName evidence="15">TOG domain-containing protein</fullName>
    </recommendedName>
</protein>
<evidence type="ECO:0000256" key="14">
    <source>
        <dbReference type="SAM" id="MobiDB-lite"/>
    </source>
</evidence>
<feature type="compositionally biased region" description="Low complexity" evidence="14">
    <location>
        <begin position="564"/>
        <end position="599"/>
    </location>
</feature>
<feature type="domain" description="TOG" evidence="15">
    <location>
        <begin position="873"/>
        <end position="1104"/>
    </location>
</feature>
<dbReference type="GO" id="GO:0046785">
    <property type="term" value="P:microtubule polymerization"/>
    <property type="evidence" value="ECO:0007669"/>
    <property type="project" value="InterPro"/>
</dbReference>
<dbReference type="InterPro" id="IPR016024">
    <property type="entry name" value="ARM-type_fold"/>
</dbReference>
<feature type="compositionally biased region" description="Low complexity" evidence="14">
    <location>
        <begin position="2129"/>
        <end position="2150"/>
    </location>
</feature>
<dbReference type="InterPro" id="IPR045110">
    <property type="entry name" value="XMAP215"/>
</dbReference>
<dbReference type="Pfam" id="PF21041">
    <property type="entry name" value="XMAP215_CLASP_TOG"/>
    <property type="match status" value="3"/>
</dbReference>
<evidence type="ECO:0000256" key="5">
    <source>
        <dbReference type="ARBA" id="ARBA00022490"/>
    </source>
</evidence>
<comment type="caution">
    <text evidence="16">The sequence shown here is derived from an EMBL/GenBank/DDBJ whole genome shotgun (WGS) entry which is preliminary data.</text>
</comment>
<evidence type="ECO:0000256" key="6">
    <source>
        <dbReference type="ARBA" id="ARBA00022618"/>
    </source>
</evidence>
<dbReference type="PANTHER" id="PTHR12609">
    <property type="entry name" value="MICROTUBULE ASSOCIATED PROTEIN XMAP215"/>
    <property type="match status" value="1"/>
</dbReference>
<keyword evidence="7" id="KW-0677">Repeat</keyword>
<keyword evidence="5" id="KW-0963">Cytoplasm</keyword>
<evidence type="ECO:0000256" key="1">
    <source>
        <dbReference type="ARBA" id="ARBA00004300"/>
    </source>
</evidence>
<evidence type="ECO:0000259" key="15">
    <source>
        <dbReference type="SMART" id="SM01349"/>
    </source>
</evidence>
<dbReference type="FunFam" id="1.25.10.10:FF:000068">
    <property type="entry name" value="cytoskeleton-associated protein 5 isoform X1"/>
    <property type="match status" value="1"/>
</dbReference>
<feature type="compositionally biased region" description="Polar residues" evidence="14">
    <location>
        <begin position="1889"/>
        <end position="1899"/>
    </location>
</feature>
<name>A0A8H7RZB2_9FUNG</name>
<feature type="region of interest" description="Disordered" evidence="14">
    <location>
        <begin position="1112"/>
        <end position="1182"/>
    </location>
</feature>
<feature type="compositionally biased region" description="Basic residues" evidence="14">
    <location>
        <begin position="523"/>
        <end position="532"/>
    </location>
</feature>
<dbReference type="FunFam" id="1.25.10.10:FF:000050">
    <property type="entry name" value="Cytoskeleton-associated protein 5 isoform X1"/>
    <property type="match status" value="1"/>
</dbReference>
<feature type="region of interest" description="Disordered" evidence="14">
    <location>
        <begin position="235"/>
        <end position="275"/>
    </location>
</feature>